<dbReference type="CDD" id="cd18081">
    <property type="entry name" value="RlmH-like"/>
    <property type="match status" value="1"/>
</dbReference>
<keyword evidence="2 5" id="KW-0808">Transferase</keyword>
<evidence type="ECO:0000256" key="1">
    <source>
        <dbReference type="ARBA" id="ARBA00022603"/>
    </source>
</evidence>
<dbReference type="GO" id="GO:0005737">
    <property type="term" value="C:cytoplasm"/>
    <property type="evidence" value="ECO:0007669"/>
    <property type="project" value="UniProtKB-SubCell"/>
</dbReference>
<dbReference type="Proteomes" id="UP000650524">
    <property type="component" value="Unassembled WGS sequence"/>
</dbReference>
<name>A0A8J6N436_9DELT</name>
<comment type="subunit">
    <text evidence="5">Homodimer.</text>
</comment>
<feature type="binding site" evidence="5">
    <location>
        <position position="74"/>
    </location>
    <ligand>
        <name>S-adenosyl-L-methionine</name>
        <dbReference type="ChEBI" id="CHEBI:59789"/>
    </ligand>
</feature>
<dbReference type="EMBL" id="JACNJD010000359">
    <property type="protein sequence ID" value="MBC8179219.1"/>
    <property type="molecule type" value="Genomic_DNA"/>
</dbReference>
<dbReference type="InterPro" id="IPR029026">
    <property type="entry name" value="tRNA_m1G_MTases_N"/>
</dbReference>
<dbReference type="Gene3D" id="3.40.1280.10">
    <property type="match status" value="1"/>
</dbReference>
<comment type="subcellular location">
    <subcellularLocation>
        <location evidence="5">Cytoplasm</location>
    </subcellularLocation>
</comment>
<organism evidence="6 7">
    <name type="scientific">Candidatus Desulfacyla euxinica</name>
    <dbReference type="NCBI Taxonomy" id="2841693"/>
    <lineage>
        <taxon>Bacteria</taxon>
        <taxon>Deltaproteobacteria</taxon>
        <taxon>Candidatus Desulfacyla</taxon>
    </lineage>
</organism>
<comment type="caution">
    <text evidence="6">The sequence shown here is derived from an EMBL/GenBank/DDBJ whole genome shotgun (WGS) entry which is preliminary data.</text>
</comment>
<evidence type="ECO:0000256" key="2">
    <source>
        <dbReference type="ARBA" id="ARBA00022679"/>
    </source>
</evidence>
<dbReference type="InterPro" id="IPR003742">
    <property type="entry name" value="RlmH-like"/>
</dbReference>
<evidence type="ECO:0000313" key="7">
    <source>
        <dbReference type="Proteomes" id="UP000650524"/>
    </source>
</evidence>
<dbReference type="HAMAP" id="MF_00658">
    <property type="entry name" value="23SrRNA_methyltr_H"/>
    <property type="match status" value="1"/>
</dbReference>
<dbReference type="PANTHER" id="PTHR33603">
    <property type="entry name" value="METHYLTRANSFERASE"/>
    <property type="match status" value="1"/>
</dbReference>
<evidence type="ECO:0000256" key="3">
    <source>
        <dbReference type="ARBA" id="ARBA00022691"/>
    </source>
</evidence>
<dbReference type="InterPro" id="IPR029028">
    <property type="entry name" value="Alpha/beta_knot_MTases"/>
</dbReference>
<sequence>MPKIKIIVVGNTKSSFIKEGEQIYLERLRRYTDTQWVEVKPQKVRKGRSGVEILAAEGQSIDKKFLSGDHIIALDISGKEYDSEGLAKWIERFSLSGKSLCFVIGGPLGLSKKILHSADEILSLSKLTLTHEMSRLLLLEQLYRAYTIIRGEKYHK</sequence>
<keyword evidence="5" id="KW-0963">Cytoplasm</keyword>
<comment type="catalytic activity">
    <reaction evidence="5">
        <text>pseudouridine(1915) in 23S rRNA + S-adenosyl-L-methionine = N(3)-methylpseudouridine(1915) in 23S rRNA + S-adenosyl-L-homocysteine + H(+)</text>
        <dbReference type="Rhea" id="RHEA:42752"/>
        <dbReference type="Rhea" id="RHEA-COMP:10221"/>
        <dbReference type="Rhea" id="RHEA-COMP:10222"/>
        <dbReference type="ChEBI" id="CHEBI:15378"/>
        <dbReference type="ChEBI" id="CHEBI:57856"/>
        <dbReference type="ChEBI" id="CHEBI:59789"/>
        <dbReference type="ChEBI" id="CHEBI:65314"/>
        <dbReference type="ChEBI" id="CHEBI:74486"/>
        <dbReference type="EC" id="2.1.1.177"/>
    </reaction>
</comment>
<evidence type="ECO:0000256" key="5">
    <source>
        <dbReference type="HAMAP-Rule" id="MF_00658"/>
    </source>
</evidence>
<keyword evidence="3 5" id="KW-0949">S-adenosyl-L-methionine</keyword>
<proteinExistence type="inferred from homology"/>
<gene>
    <name evidence="5" type="primary">rlmH</name>
    <name evidence="6" type="ORF">H8E19_17595</name>
</gene>
<comment type="similarity">
    <text evidence="4 5">Belongs to the RNA methyltransferase RlmH family.</text>
</comment>
<dbReference type="GO" id="GO:0070038">
    <property type="term" value="F:rRNA (pseudouridine-N3-)-methyltransferase activity"/>
    <property type="evidence" value="ECO:0007669"/>
    <property type="project" value="UniProtKB-UniRule"/>
</dbReference>
<dbReference type="EC" id="2.1.1.177" evidence="5"/>
<keyword evidence="5" id="KW-0698">rRNA processing</keyword>
<feature type="binding site" evidence="5">
    <location>
        <begin position="124"/>
        <end position="129"/>
    </location>
    <ligand>
        <name>S-adenosyl-L-methionine</name>
        <dbReference type="ChEBI" id="CHEBI:59789"/>
    </ligand>
</feature>
<dbReference type="PANTHER" id="PTHR33603:SF1">
    <property type="entry name" value="RIBOSOMAL RNA LARGE SUBUNIT METHYLTRANSFERASE H"/>
    <property type="match status" value="1"/>
</dbReference>
<evidence type="ECO:0000256" key="4">
    <source>
        <dbReference type="ARBA" id="ARBA00038303"/>
    </source>
</evidence>
<dbReference type="Pfam" id="PF02590">
    <property type="entry name" value="SPOUT_MTase"/>
    <property type="match status" value="1"/>
</dbReference>
<evidence type="ECO:0000313" key="6">
    <source>
        <dbReference type="EMBL" id="MBC8179219.1"/>
    </source>
</evidence>
<dbReference type="SUPFAM" id="SSF75217">
    <property type="entry name" value="alpha/beta knot"/>
    <property type="match status" value="1"/>
</dbReference>
<dbReference type="AlphaFoldDB" id="A0A8J6N436"/>
<accession>A0A8J6N436</accession>
<feature type="binding site" evidence="5">
    <location>
        <position position="105"/>
    </location>
    <ligand>
        <name>S-adenosyl-L-methionine</name>
        <dbReference type="ChEBI" id="CHEBI:59789"/>
    </ligand>
</feature>
<keyword evidence="1 5" id="KW-0489">Methyltransferase</keyword>
<comment type="function">
    <text evidence="5">Specifically methylates the pseudouridine at position 1915 (m3Psi1915) in 23S rRNA.</text>
</comment>
<reference evidence="6 7" key="1">
    <citation type="submission" date="2020-08" db="EMBL/GenBank/DDBJ databases">
        <title>Bridging the membrane lipid divide: bacteria of the FCB group superphylum have the potential to synthesize archaeal ether lipids.</title>
        <authorList>
            <person name="Villanueva L."/>
            <person name="Von Meijenfeldt F.A.B."/>
            <person name="Westbye A.B."/>
            <person name="Yadav S."/>
            <person name="Hopmans E.C."/>
            <person name="Dutilh B.E."/>
            <person name="Sinninghe Damste J.S."/>
        </authorList>
    </citation>
    <scope>NUCLEOTIDE SEQUENCE [LARGE SCALE GENOMIC DNA]</scope>
    <source>
        <strain evidence="6">NIOZ-UU27</strain>
    </source>
</reference>
<protein>
    <recommendedName>
        <fullName evidence="5">Ribosomal RNA large subunit methyltransferase H</fullName>
        <ecNumber evidence="5">2.1.1.177</ecNumber>
    </recommendedName>
    <alternativeName>
        <fullName evidence="5">23S rRNA (pseudouridine1915-N3)-methyltransferase</fullName>
    </alternativeName>
    <alternativeName>
        <fullName evidence="5">23S rRNA m3Psi1915 methyltransferase</fullName>
    </alternativeName>
    <alternativeName>
        <fullName evidence="5">rRNA (pseudouridine-N3-)-methyltransferase RlmH</fullName>
    </alternativeName>
</protein>
<dbReference type="PIRSF" id="PIRSF004505">
    <property type="entry name" value="MT_bac"/>
    <property type="match status" value="1"/>
</dbReference>